<reference evidence="2" key="1">
    <citation type="submission" date="2020-09" db="EMBL/GenBank/DDBJ databases">
        <title>Nocardioides sp. strain MJB4 16S ribosomal RNA gene Genome sequencing and assembly.</title>
        <authorList>
            <person name="Kim I."/>
        </authorList>
    </citation>
    <scope>NUCLEOTIDE SEQUENCE</scope>
    <source>
        <strain evidence="2">MJB4</strain>
    </source>
</reference>
<dbReference type="Pfam" id="PF13349">
    <property type="entry name" value="DUF4097"/>
    <property type="match status" value="1"/>
</dbReference>
<dbReference type="PANTHER" id="PTHR34094">
    <property type="match status" value="1"/>
</dbReference>
<dbReference type="RefSeq" id="WP_192139658.1">
    <property type="nucleotide sequence ID" value="NZ_JACYXZ010000001.1"/>
</dbReference>
<evidence type="ECO:0000313" key="3">
    <source>
        <dbReference type="Proteomes" id="UP000616839"/>
    </source>
</evidence>
<protein>
    <submittedName>
        <fullName evidence="2">DUF4097 family beta strand repeat protein</fullName>
    </submittedName>
</protein>
<keyword evidence="3" id="KW-1185">Reference proteome</keyword>
<evidence type="ECO:0000313" key="2">
    <source>
        <dbReference type="EMBL" id="MBD8868198.1"/>
    </source>
</evidence>
<dbReference type="PANTHER" id="PTHR34094:SF1">
    <property type="entry name" value="PROTEIN FAM185A"/>
    <property type="match status" value="1"/>
</dbReference>
<dbReference type="EMBL" id="JACYXZ010000001">
    <property type="protein sequence ID" value="MBD8868198.1"/>
    <property type="molecule type" value="Genomic_DNA"/>
</dbReference>
<proteinExistence type="predicted"/>
<dbReference type="Proteomes" id="UP000616839">
    <property type="component" value="Unassembled WGS sequence"/>
</dbReference>
<name>A0A927PYI0_9ACTN</name>
<dbReference type="InterPro" id="IPR025164">
    <property type="entry name" value="Toastrack_DUF4097"/>
</dbReference>
<gene>
    <name evidence="2" type="ORF">IE331_01050</name>
</gene>
<organism evidence="2 3">
    <name type="scientific">Nocardioides donggukensis</name>
    <dbReference type="NCBI Taxonomy" id="2774019"/>
    <lineage>
        <taxon>Bacteria</taxon>
        <taxon>Bacillati</taxon>
        <taxon>Actinomycetota</taxon>
        <taxon>Actinomycetes</taxon>
        <taxon>Propionibacteriales</taxon>
        <taxon>Nocardioidaceae</taxon>
        <taxon>Nocardioides</taxon>
    </lineage>
</organism>
<evidence type="ECO:0000259" key="1">
    <source>
        <dbReference type="Pfam" id="PF13349"/>
    </source>
</evidence>
<sequence length="274" mass="27834">MERTYETPEPVELYVELGKGTLTVTATETSRSTVTVTGDQSDDVVIEQTGRRITVLAPRQRLGFLGGHESGLRVVVSVPTGSDLETRTGSADQVADGTFGTVRLKSGSGDVRVERSIGVTVIDTGSGDIDLVDIGGDLRVKSGSGDVEVGSIAGTSGVSTGSGDVTIGRTQDSSVLKSGSGSLTIAHADGDISLSAASGDLEVGTLHAGGLQAKNVSGDVVVGVPAGVPVWTDVSTLTGHVASELAAVGRPQDGEQHIEIRARSVSGDIVLKQS</sequence>
<accession>A0A927PYI0</accession>
<dbReference type="Gene3D" id="2.160.20.120">
    <property type="match status" value="1"/>
</dbReference>
<comment type="caution">
    <text evidence="2">The sequence shown here is derived from an EMBL/GenBank/DDBJ whole genome shotgun (WGS) entry which is preliminary data.</text>
</comment>
<dbReference type="AlphaFoldDB" id="A0A927PYI0"/>
<feature type="domain" description="DUF4097" evidence="1">
    <location>
        <begin position="15"/>
        <end position="224"/>
    </location>
</feature>